<evidence type="ECO:0000256" key="1">
    <source>
        <dbReference type="SAM" id="MobiDB-lite"/>
    </source>
</evidence>
<dbReference type="AlphaFoldDB" id="A0AA36J1B0"/>
<proteinExistence type="predicted"/>
<evidence type="ECO:0000313" key="3">
    <source>
        <dbReference type="Proteomes" id="UP001178507"/>
    </source>
</evidence>
<accession>A0AA36J1B0</accession>
<sequence length="113" mass="12116">KAPPRRITRVVSEKSLSDSILPFLRARANHEHWSQTAPPPWISTAQLGKVKMVPPAEESNQDTAAGPPSLAGACSDSHLLSLRGGPTESLQKLLAVQANSDTVLAHPRLRALL</sequence>
<organism evidence="2 3">
    <name type="scientific">Effrenium voratum</name>
    <dbReference type="NCBI Taxonomy" id="2562239"/>
    <lineage>
        <taxon>Eukaryota</taxon>
        <taxon>Sar</taxon>
        <taxon>Alveolata</taxon>
        <taxon>Dinophyceae</taxon>
        <taxon>Suessiales</taxon>
        <taxon>Symbiodiniaceae</taxon>
        <taxon>Effrenium</taxon>
    </lineage>
</organism>
<feature type="non-terminal residue" evidence="2">
    <location>
        <position position="113"/>
    </location>
</feature>
<feature type="region of interest" description="Disordered" evidence="1">
    <location>
        <begin position="53"/>
        <end position="72"/>
    </location>
</feature>
<reference evidence="2" key="1">
    <citation type="submission" date="2023-08" db="EMBL/GenBank/DDBJ databases">
        <authorList>
            <person name="Chen Y."/>
            <person name="Shah S."/>
            <person name="Dougan E. K."/>
            <person name="Thang M."/>
            <person name="Chan C."/>
        </authorList>
    </citation>
    <scope>NUCLEOTIDE SEQUENCE</scope>
</reference>
<comment type="caution">
    <text evidence="2">The sequence shown here is derived from an EMBL/GenBank/DDBJ whole genome shotgun (WGS) entry which is preliminary data.</text>
</comment>
<dbReference type="Proteomes" id="UP001178507">
    <property type="component" value="Unassembled WGS sequence"/>
</dbReference>
<feature type="non-terminal residue" evidence="2">
    <location>
        <position position="1"/>
    </location>
</feature>
<keyword evidence="3" id="KW-1185">Reference proteome</keyword>
<protein>
    <submittedName>
        <fullName evidence="2">Uncharacterized protein</fullName>
    </submittedName>
</protein>
<gene>
    <name evidence="2" type="ORF">EVOR1521_LOCUS21409</name>
</gene>
<name>A0AA36J1B0_9DINO</name>
<dbReference type="EMBL" id="CAUJNA010003264">
    <property type="protein sequence ID" value="CAJ1397376.1"/>
    <property type="molecule type" value="Genomic_DNA"/>
</dbReference>
<evidence type="ECO:0000313" key="2">
    <source>
        <dbReference type="EMBL" id="CAJ1397376.1"/>
    </source>
</evidence>